<dbReference type="GO" id="GO:0006188">
    <property type="term" value="P:IMP biosynthetic process"/>
    <property type="evidence" value="ECO:0007669"/>
    <property type="project" value="InterPro"/>
</dbReference>
<dbReference type="InterPro" id="IPR020600">
    <property type="entry name" value="IMP_cyclohydrolase-like"/>
</dbReference>
<dbReference type="STRING" id="411483.FAEPRAA2165_01360"/>
<proteinExistence type="predicted"/>
<keyword evidence="3" id="KW-1185">Reference proteome</keyword>
<feature type="non-terminal residue" evidence="2">
    <location>
        <position position="1"/>
    </location>
</feature>
<accession>C7H4Z0</accession>
<dbReference type="AlphaFoldDB" id="C7H4Z0"/>
<dbReference type="HOGENOM" id="CLU_1017411_0_0_9"/>
<comment type="caution">
    <text evidence="2">The sequence shown here is derived from an EMBL/GenBank/DDBJ whole genome shotgun (WGS) entry which is preliminary data.</text>
</comment>
<gene>
    <name evidence="2" type="ORF">FAEPRAA2165_01360</name>
</gene>
<evidence type="ECO:0000313" key="3">
    <source>
        <dbReference type="Proteomes" id="UP000004619"/>
    </source>
</evidence>
<protein>
    <submittedName>
        <fullName evidence="2">IMP cyclohydrolase-like protein</fullName>
    </submittedName>
</protein>
<dbReference type="SUPFAM" id="SSF75569">
    <property type="entry name" value="Archaeal IMP cyclohydrolase PurO"/>
    <property type="match status" value="1"/>
</dbReference>
<evidence type="ECO:0000259" key="1">
    <source>
        <dbReference type="Pfam" id="PF07826"/>
    </source>
</evidence>
<dbReference type="InterPro" id="IPR036795">
    <property type="entry name" value="IMP_cyclohydrolase-like_sf"/>
</dbReference>
<dbReference type="Proteomes" id="UP000004619">
    <property type="component" value="Unassembled WGS sequence"/>
</dbReference>
<feature type="domain" description="Inosine monophosphate cyclohydrolase-like" evidence="1">
    <location>
        <begin position="22"/>
        <end position="228"/>
    </location>
</feature>
<name>C7H4Z0_FAED2</name>
<dbReference type="EMBL" id="ACOP02000039">
    <property type="protein sequence ID" value="EEU97002.1"/>
    <property type="molecule type" value="Genomic_DNA"/>
</dbReference>
<dbReference type="eggNOG" id="COG3363">
    <property type="taxonomic scope" value="Bacteria"/>
</dbReference>
<reference evidence="2" key="1">
    <citation type="submission" date="2009-08" db="EMBL/GenBank/DDBJ databases">
        <authorList>
            <person name="Weinstock G."/>
            <person name="Sodergren E."/>
            <person name="Clifton S."/>
            <person name="Fulton L."/>
            <person name="Fulton B."/>
            <person name="Courtney L."/>
            <person name="Fronick C."/>
            <person name="Harrison M."/>
            <person name="Strong C."/>
            <person name="Farmer C."/>
            <person name="Delahaunty K."/>
            <person name="Markovic C."/>
            <person name="Hall O."/>
            <person name="Minx P."/>
            <person name="Tomlinson C."/>
            <person name="Mitreva M."/>
            <person name="Nelson J."/>
            <person name="Hou S."/>
            <person name="Wollam A."/>
            <person name="Pepin K.H."/>
            <person name="Johnson M."/>
            <person name="Bhonagiri V."/>
            <person name="Nash W.E."/>
            <person name="Warren W."/>
            <person name="Chinwalla A."/>
            <person name="Mardis E.R."/>
            <person name="Wilson R.K."/>
        </authorList>
    </citation>
    <scope>NUCLEOTIDE SEQUENCE [LARGE SCALE GENOMIC DNA]</scope>
    <source>
        <strain evidence="2">A2-165</strain>
    </source>
</reference>
<evidence type="ECO:0000313" key="2">
    <source>
        <dbReference type="EMBL" id="EEU97002.1"/>
    </source>
</evidence>
<dbReference type="PATRIC" id="fig|411483.3.peg.1370"/>
<sequence>SVIGEFDMEKINLNDYLASNEYPGRGIAVAMAPDGRQMFIGYFIMGRSENSRNRVFDPVPERGGICTMAADPDKLEDPSLIIYNPVLTLGKTHIVTNGDQTDTIFDLMSQGKSFADALRTRTFEPDGPNYTPRISAVVYADGSYQMSILKSADGNGDSVQRYFFDYPQPVAGEGHFISTYKHNGNPIPSFEGEPLRFACPRTIGDFAHGLWQNLNPDNKVSLFARVIDLDSGETGDMIFNKYDAVNSDLDDPEEPELLPEELELLAKLDAEAE</sequence>
<organism evidence="2 3">
    <name type="scientific">Faecalibacterium duncaniae (strain DSM 17677 / JCM 31915 / A2-165)</name>
    <name type="common">Faecalibacterium prausnitzii</name>
    <dbReference type="NCBI Taxonomy" id="411483"/>
    <lineage>
        <taxon>Bacteria</taxon>
        <taxon>Bacillati</taxon>
        <taxon>Bacillota</taxon>
        <taxon>Clostridia</taxon>
        <taxon>Eubacteriales</taxon>
        <taxon>Oscillospiraceae</taxon>
        <taxon>Faecalibacterium</taxon>
    </lineage>
</organism>
<dbReference type="GO" id="GO:0003937">
    <property type="term" value="F:IMP cyclohydrolase activity"/>
    <property type="evidence" value="ECO:0007669"/>
    <property type="project" value="InterPro"/>
</dbReference>
<dbReference type="Gene3D" id="3.60.20.20">
    <property type="entry name" value="Inosine monophosphate cyclohydrolase-like"/>
    <property type="match status" value="1"/>
</dbReference>
<dbReference type="Pfam" id="PF07826">
    <property type="entry name" value="IMP_cyclohyd"/>
    <property type="match status" value="1"/>
</dbReference>